<dbReference type="Gene3D" id="2.60.120.920">
    <property type="match status" value="1"/>
</dbReference>
<dbReference type="AlphaFoldDB" id="A0A3S5FBK6"/>
<keyword evidence="1" id="KW-0472">Membrane</keyword>
<organism evidence="3 4">
    <name type="scientific">Protopolystoma xenopodis</name>
    <dbReference type="NCBI Taxonomy" id="117903"/>
    <lineage>
        <taxon>Eukaryota</taxon>
        <taxon>Metazoa</taxon>
        <taxon>Spiralia</taxon>
        <taxon>Lophotrochozoa</taxon>
        <taxon>Platyhelminthes</taxon>
        <taxon>Monogenea</taxon>
        <taxon>Polyopisthocotylea</taxon>
        <taxon>Polystomatidea</taxon>
        <taxon>Polystomatidae</taxon>
        <taxon>Protopolystoma</taxon>
    </lineage>
</organism>
<dbReference type="Pfam" id="PF00622">
    <property type="entry name" value="SPRY"/>
    <property type="match status" value="1"/>
</dbReference>
<gene>
    <name evidence="3" type="ORF">PXEA_LOCUS205</name>
</gene>
<comment type="caution">
    <text evidence="3">The sequence shown here is derived from an EMBL/GenBank/DDBJ whole genome shotgun (WGS) entry which is preliminary data.</text>
</comment>
<dbReference type="GO" id="GO:0005634">
    <property type="term" value="C:nucleus"/>
    <property type="evidence" value="ECO:0007669"/>
    <property type="project" value="TreeGrafter"/>
</dbReference>
<dbReference type="OrthoDB" id="6589456at2759"/>
<dbReference type="EMBL" id="CAAALY010000364">
    <property type="protein sequence ID" value="VEL06765.1"/>
    <property type="molecule type" value="Genomic_DNA"/>
</dbReference>
<dbReference type="SUPFAM" id="SSF49899">
    <property type="entry name" value="Concanavalin A-like lectins/glucanases"/>
    <property type="match status" value="1"/>
</dbReference>
<dbReference type="PANTHER" id="PTHR12381">
    <property type="entry name" value="HETEROGENEOUS NUCLEAR RIBONUCLEOPROTEIN U FAMILY MEMBER"/>
    <property type="match status" value="1"/>
</dbReference>
<dbReference type="GO" id="GO:0000380">
    <property type="term" value="P:alternative mRNA splicing, via spliceosome"/>
    <property type="evidence" value="ECO:0007669"/>
    <property type="project" value="TreeGrafter"/>
</dbReference>
<dbReference type="InterPro" id="IPR001870">
    <property type="entry name" value="B30.2/SPRY"/>
</dbReference>
<evidence type="ECO:0000313" key="3">
    <source>
        <dbReference type="EMBL" id="VEL06765.1"/>
    </source>
</evidence>
<dbReference type="InterPro" id="IPR043136">
    <property type="entry name" value="B30.2/SPRY_sf"/>
</dbReference>
<dbReference type="InterPro" id="IPR003877">
    <property type="entry name" value="SPRY_dom"/>
</dbReference>
<protein>
    <recommendedName>
        <fullName evidence="2">B30.2/SPRY domain-containing protein</fullName>
    </recommendedName>
</protein>
<dbReference type="PROSITE" id="PS50188">
    <property type="entry name" value="B302_SPRY"/>
    <property type="match status" value="1"/>
</dbReference>
<evidence type="ECO:0000313" key="4">
    <source>
        <dbReference type="Proteomes" id="UP000784294"/>
    </source>
</evidence>
<keyword evidence="1" id="KW-1133">Transmembrane helix</keyword>
<accession>A0A3S5FBK6</accession>
<dbReference type="Proteomes" id="UP000784294">
    <property type="component" value="Unassembled WGS sequence"/>
</dbReference>
<sequence length="260" mass="28453">MDFESLQHRLSLETEGVFGPGRFYFEATPLEAIGLCRVGWSTEEANLLLGTDAFGFGYGADTEGFGISGQQGKRMHNDEIENYGEAFFKSDVIGCLLDTIEGTVKWTRNGVEFGIGYTLPPQMLQNSCFFPAASLLNSTVEFNFGALAFKHFPGSRRLQTHQILFRLGLGCLFFPPVLPSLYFAPPGIYAVALTHSILFAWLPARTAYEEIRLSLHISVLGSACWLLTPLLGVPGALKQESPSGPIRSDPSINLCICSSI</sequence>
<dbReference type="SMART" id="SM00449">
    <property type="entry name" value="SPRY"/>
    <property type="match status" value="1"/>
</dbReference>
<feature type="domain" description="B30.2/SPRY" evidence="2">
    <location>
        <begin position="1"/>
        <end position="149"/>
    </location>
</feature>
<proteinExistence type="predicted"/>
<evidence type="ECO:0000256" key="1">
    <source>
        <dbReference type="SAM" id="Phobius"/>
    </source>
</evidence>
<reference evidence="3" key="1">
    <citation type="submission" date="2018-11" db="EMBL/GenBank/DDBJ databases">
        <authorList>
            <consortium name="Pathogen Informatics"/>
        </authorList>
    </citation>
    <scope>NUCLEOTIDE SEQUENCE</scope>
</reference>
<keyword evidence="4" id="KW-1185">Reference proteome</keyword>
<feature type="transmembrane region" description="Helical" evidence="1">
    <location>
        <begin position="188"/>
        <end position="208"/>
    </location>
</feature>
<dbReference type="PANTHER" id="PTHR12381:SF56">
    <property type="entry name" value="B30.2_SPRY DOMAIN-CONTAINING PROTEIN-RELATED"/>
    <property type="match status" value="1"/>
</dbReference>
<name>A0A3S5FBK6_9PLAT</name>
<dbReference type="GO" id="GO:0003723">
    <property type="term" value="F:RNA binding"/>
    <property type="evidence" value="ECO:0007669"/>
    <property type="project" value="TreeGrafter"/>
</dbReference>
<evidence type="ECO:0000259" key="2">
    <source>
        <dbReference type="PROSITE" id="PS50188"/>
    </source>
</evidence>
<dbReference type="InterPro" id="IPR013320">
    <property type="entry name" value="ConA-like_dom_sf"/>
</dbReference>
<keyword evidence="1" id="KW-0812">Transmembrane</keyword>
<feature type="transmembrane region" description="Helical" evidence="1">
    <location>
        <begin position="215"/>
        <end position="237"/>
    </location>
</feature>